<feature type="domain" description="HTH rpiR-type" evidence="5">
    <location>
        <begin position="1"/>
        <end position="75"/>
    </location>
</feature>
<dbReference type="PANTHER" id="PTHR30514:SF1">
    <property type="entry name" value="HTH-TYPE TRANSCRIPTIONAL REGULATOR HEXR-RELATED"/>
    <property type="match status" value="1"/>
</dbReference>
<dbReference type="InterPro" id="IPR001347">
    <property type="entry name" value="SIS_dom"/>
</dbReference>
<evidence type="ECO:0000259" key="5">
    <source>
        <dbReference type="PROSITE" id="PS51071"/>
    </source>
</evidence>
<keyword evidence="1" id="KW-0805">Transcription regulation</keyword>
<dbReference type="Gene3D" id="3.40.50.10490">
    <property type="entry name" value="Glucose-6-phosphate isomerase like protein, domain 1"/>
    <property type="match status" value="1"/>
</dbReference>
<gene>
    <name evidence="7" type="primary">hexR</name>
    <name evidence="7" type="ORF">PZA18_07810</name>
</gene>
<keyword evidence="8" id="KW-1185">Reference proteome</keyword>
<keyword evidence="3" id="KW-0324">Glycolysis</keyword>
<dbReference type="InterPro" id="IPR036388">
    <property type="entry name" value="WH-like_DNA-bd_sf"/>
</dbReference>
<evidence type="ECO:0000256" key="3">
    <source>
        <dbReference type="ARBA" id="ARBA00023152"/>
    </source>
</evidence>
<accession>A0ABT7DVS8</accession>
<dbReference type="RefSeq" id="WP_284100263.1">
    <property type="nucleotide sequence ID" value="NZ_JARRAF010000007.1"/>
</dbReference>
<dbReference type="Pfam" id="PF01380">
    <property type="entry name" value="SIS"/>
    <property type="match status" value="1"/>
</dbReference>
<evidence type="ECO:0000256" key="1">
    <source>
        <dbReference type="ARBA" id="ARBA00023015"/>
    </source>
</evidence>
<dbReference type="InterPro" id="IPR035472">
    <property type="entry name" value="RpiR-like_SIS"/>
</dbReference>
<protein>
    <submittedName>
        <fullName evidence="7">Transcriptional regulator HexR</fullName>
    </submittedName>
</protein>
<dbReference type="Gene3D" id="1.10.10.10">
    <property type="entry name" value="Winged helix-like DNA-binding domain superfamily/Winged helix DNA-binding domain"/>
    <property type="match status" value="1"/>
</dbReference>
<organism evidence="7 8">
    <name type="scientific">Parachitinimonas caeni</name>
    <dbReference type="NCBI Taxonomy" id="3031301"/>
    <lineage>
        <taxon>Bacteria</taxon>
        <taxon>Pseudomonadati</taxon>
        <taxon>Pseudomonadota</taxon>
        <taxon>Betaproteobacteria</taxon>
        <taxon>Neisseriales</taxon>
        <taxon>Chitinibacteraceae</taxon>
        <taxon>Parachitinimonas</taxon>
    </lineage>
</organism>
<reference evidence="7" key="1">
    <citation type="submission" date="2023-03" db="EMBL/GenBank/DDBJ databases">
        <title>Chitinimonas shenzhenensis gen. nov., sp. nov., a novel member of family Burkholderiaceae isolated from activated sludge collected in Shen Zhen, China.</title>
        <authorList>
            <person name="Wang X."/>
        </authorList>
    </citation>
    <scope>NUCLEOTIDE SEQUENCE</scope>
    <source>
        <strain evidence="7">DQS-5</strain>
    </source>
</reference>
<dbReference type="NCBIfam" id="NF008451">
    <property type="entry name" value="PRK11302.1"/>
    <property type="match status" value="1"/>
</dbReference>
<dbReference type="InterPro" id="IPR047640">
    <property type="entry name" value="RpiR-like"/>
</dbReference>
<dbReference type="PANTHER" id="PTHR30514">
    <property type="entry name" value="GLUCOKINASE"/>
    <property type="match status" value="1"/>
</dbReference>
<evidence type="ECO:0000256" key="4">
    <source>
        <dbReference type="ARBA" id="ARBA00023163"/>
    </source>
</evidence>
<dbReference type="InterPro" id="IPR000281">
    <property type="entry name" value="HTH_RpiR"/>
</dbReference>
<dbReference type="SUPFAM" id="SSF53697">
    <property type="entry name" value="SIS domain"/>
    <property type="match status" value="1"/>
</dbReference>
<evidence type="ECO:0000313" key="8">
    <source>
        <dbReference type="Proteomes" id="UP001172778"/>
    </source>
</evidence>
<keyword evidence="4" id="KW-0804">Transcription</keyword>
<feature type="domain" description="SIS" evidence="6">
    <location>
        <begin position="119"/>
        <end position="258"/>
    </location>
</feature>
<dbReference type="SUPFAM" id="SSF46689">
    <property type="entry name" value="Homeodomain-like"/>
    <property type="match status" value="1"/>
</dbReference>
<evidence type="ECO:0000256" key="2">
    <source>
        <dbReference type="ARBA" id="ARBA00023125"/>
    </source>
</evidence>
<dbReference type="InterPro" id="IPR009057">
    <property type="entry name" value="Homeodomain-like_sf"/>
</dbReference>
<name>A0ABT7DVS8_9NEIS</name>
<dbReference type="EMBL" id="JARRAF010000007">
    <property type="protein sequence ID" value="MDK2123954.1"/>
    <property type="molecule type" value="Genomic_DNA"/>
</dbReference>
<dbReference type="Pfam" id="PF01418">
    <property type="entry name" value="HTH_6"/>
    <property type="match status" value="1"/>
</dbReference>
<keyword evidence="2" id="KW-0238">DNA-binding</keyword>
<comment type="caution">
    <text evidence="7">The sequence shown here is derived from an EMBL/GenBank/DDBJ whole genome shotgun (WGS) entry which is preliminary data.</text>
</comment>
<evidence type="ECO:0000259" key="6">
    <source>
        <dbReference type="PROSITE" id="PS51464"/>
    </source>
</evidence>
<dbReference type="InterPro" id="IPR046348">
    <property type="entry name" value="SIS_dom_sf"/>
</dbReference>
<dbReference type="CDD" id="cd05013">
    <property type="entry name" value="SIS_RpiR"/>
    <property type="match status" value="1"/>
</dbReference>
<dbReference type="Proteomes" id="UP001172778">
    <property type="component" value="Unassembled WGS sequence"/>
</dbReference>
<sequence length="282" mass="30745">MLEKIKSHLSDLSKSERKVAELVLAQPNLVAHAPIAQIADLAGVSQPTVIRFCRSVDCSGLQDFKLRLTRSLVSGVPYVHSAVESNDTAHDLAAKLFDNTISSLMRTRNELNPESIEQAVDILAAAKKIEFYGLGNSGIIAQDAQHKFFRLGVPCISYSDPHIHGMSASLLKPGDAVVAISNSGRTIDLIRSVELAREAGAEVIGITHSGSPLAKRCSVALFADTPEDPDLYSPMITRIVHLVVVDILAVGVALRRGPELIDQLEKIKRNLKERRVRGYEDR</sequence>
<dbReference type="PROSITE" id="PS51071">
    <property type="entry name" value="HTH_RPIR"/>
    <property type="match status" value="1"/>
</dbReference>
<proteinExistence type="predicted"/>
<dbReference type="PROSITE" id="PS51464">
    <property type="entry name" value="SIS"/>
    <property type="match status" value="1"/>
</dbReference>
<evidence type="ECO:0000313" key="7">
    <source>
        <dbReference type="EMBL" id="MDK2123954.1"/>
    </source>
</evidence>